<dbReference type="EMBL" id="SMAB01000007">
    <property type="protein sequence ID" value="TCS82985.1"/>
    <property type="molecule type" value="Genomic_DNA"/>
</dbReference>
<comment type="subcellular location">
    <subcellularLocation>
        <location evidence="3">Cytoplasm</location>
    </subcellularLocation>
</comment>
<evidence type="ECO:0000256" key="3">
    <source>
        <dbReference type="HAMAP-Rule" id="MF_00003"/>
    </source>
</evidence>
<dbReference type="InterPro" id="IPR015946">
    <property type="entry name" value="KH_dom-like_a/b"/>
</dbReference>
<dbReference type="Proteomes" id="UP000295788">
    <property type="component" value="Unassembled WGS sequence"/>
</dbReference>
<dbReference type="SUPFAM" id="SSF89919">
    <property type="entry name" value="Ribosome-binding factor A, RbfA"/>
    <property type="match status" value="1"/>
</dbReference>
<sequence length="118" mass="13290">MSKLRVGRVGEQIKKEISQILQYDLKDPRIGFVTVTAVKVTGDLSQATVYISIMGDEDAIKSSLFALEKAKGYIRSEIGKRIRLRHTPELIFKLDESIAYGSKIEGLLRNLKGEQNHE</sequence>
<comment type="subunit">
    <text evidence="3">Monomer. Binds 30S ribosomal subunits, but not 50S ribosomal subunits or 70S ribosomes.</text>
</comment>
<keyword evidence="5" id="KW-1185">Reference proteome</keyword>
<organism evidence="4 5">
    <name type="scientific">Tepidibacillus fermentans</name>
    <dbReference type="NCBI Taxonomy" id="1281767"/>
    <lineage>
        <taxon>Bacteria</taxon>
        <taxon>Bacillati</taxon>
        <taxon>Bacillota</taxon>
        <taxon>Bacilli</taxon>
        <taxon>Bacillales</taxon>
        <taxon>Bacillaceae</taxon>
        <taxon>Tepidibacillus</taxon>
    </lineage>
</organism>
<protein>
    <recommendedName>
        <fullName evidence="3">Ribosome-binding factor A</fullName>
    </recommendedName>
</protein>
<name>A0A4R3KHN8_9BACI</name>
<dbReference type="PROSITE" id="PS01319">
    <property type="entry name" value="RBFA"/>
    <property type="match status" value="1"/>
</dbReference>
<dbReference type="PANTHER" id="PTHR33515">
    <property type="entry name" value="RIBOSOME-BINDING FACTOR A, CHLOROPLASTIC-RELATED"/>
    <property type="match status" value="1"/>
</dbReference>
<dbReference type="FunFam" id="3.30.300.20:FF:000009">
    <property type="entry name" value="Ribosome-binding factor A"/>
    <property type="match status" value="1"/>
</dbReference>
<proteinExistence type="inferred from homology"/>
<dbReference type="GO" id="GO:0043024">
    <property type="term" value="F:ribosomal small subunit binding"/>
    <property type="evidence" value="ECO:0007669"/>
    <property type="project" value="TreeGrafter"/>
</dbReference>
<dbReference type="GO" id="GO:0030490">
    <property type="term" value="P:maturation of SSU-rRNA"/>
    <property type="evidence" value="ECO:0007669"/>
    <property type="project" value="UniProtKB-UniRule"/>
</dbReference>
<dbReference type="GO" id="GO:0005829">
    <property type="term" value="C:cytosol"/>
    <property type="evidence" value="ECO:0007669"/>
    <property type="project" value="TreeGrafter"/>
</dbReference>
<dbReference type="OrthoDB" id="307788at2"/>
<evidence type="ECO:0000256" key="2">
    <source>
        <dbReference type="ARBA" id="ARBA00022517"/>
    </source>
</evidence>
<comment type="similarity">
    <text evidence="3">Belongs to the RbfA family.</text>
</comment>
<accession>A0A4R3KHN8</accession>
<dbReference type="AlphaFoldDB" id="A0A4R3KHN8"/>
<dbReference type="NCBIfam" id="TIGR00082">
    <property type="entry name" value="rbfA"/>
    <property type="match status" value="1"/>
</dbReference>
<dbReference type="InterPro" id="IPR020053">
    <property type="entry name" value="Ribosome-bd_factorA_CS"/>
</dbReference>
<dbReference type="InterPro" id="IPR000238">
    <property type="entry name" value="RbfA"/>
</dbReference>
<comment type="caution">
    <text evidence="4">The sequence shown here is derived from an EMBL/GenBank/DDBJ whole genome shotgun (WGS) entry which is preliminary data.</text>
</comment>
<dbReference type="HAMAP" id="MF_00003">
    <property type="entry name" value="RbfA"/>
    <property type="match status" value="1"/>
</dbReference>
<dbReference type="PANTHER" id="PTHR33515:SF1">
    <property type="entry name" value="RIBOSOME-BINDING FACTOR A, CHLOROPLASTIC-RELATED"/>
    <property type="match status" value="1"/>
</dbReference>
<dbReference type="RefSeq" id="WP_132768385.1">
    <property type="nucleotide sequence ID" value="NZ_SMAB01000007.1"/>
</dbReference>
<dbReference type="InterPro" id="IPR023799">
    <property type="entry name" value="RbfA_dom_sf"/>
</dbReference>
<dbReference type="Pfam" id="PF02033">
    <property type="entry name" value="RBFA"/>
    <property type="match status" value="1"/>
</dbReference>
<gene>
    <name evidence="3" type="primary">rbfA</name>
    <name evidence="4" type="ORF">EDD72_10768</name>
</gene>
<evidence type="ECO:0000313" key="4">
    <source>
        <dbReference type="EMBL" id="TCS82985.1"/>
    </source>
</evidence>
<keyword evidence="1 3" id="KW-0963">Cytoplasm</keyword>
<comment type="function">
    <text evidence="3">One of several proteins that assist in the late maturation steps of the functional core of the 30S ribosomal subunit. Associates with free 30S ribosomal subunits (but not with 30S subunits that are part of 70S ribosomes or polysomes). Required for efficient processing of 16S rRNA. May interact with the 5'-terminal helix region of 16S rRNA.</text>
</comment>
<keyword evidence="2 3" id="KW-0690">Ribosome biogenesis</keyword>
<reference evidence="4 5" key="1">
    <citation type="submission" date="2019-03" db="EMBL/GenBank/DDBJ databases">
        <title>Genomic Encyclopedia of Type Strains, Phase IV (KMG-IV): sequencing the most valuable type-strain genomes for metagenomic binning, comparative biology and taxonomic classification.</title>
        <authorList>
            <person name="Goeker M."/>
        </authorList>
    </citation>
    <scope>NUCLEOTIDE SEQUENCE [LARGE SCALE GENOMIC DNA]</scope>
    <source>
        <strain evidence="4 5">DSM 23802</strain>
    </source>
</reference>
<dbReference type="Gene3D" id="3.30.300.20">
    <property type="match status" value="1"/>
</dbReference>
<evidence type="ECO:0000256" key="1">
    <source>
        <dbReference type="ARBA" id="ARBA00022490"/>
    </source>
</evidence>
<evidence type="ECO:0000313" key="5">
    <source>
        <dbReference type="Proteomes" id="UP000295788"/>
    </source>
</evidence>